<reference evidence="2 3" key="2">
    <citation type="journal article" date="2024" name="Microb. Biotechnol.">
        <title>The involvement of multiple ABC transporters in daunorubicin efflux in Streptomyces coeruleorubidus.</title>
        <authorList>
            <person name="Dong J."/>
            <person name="Ning J."/>
            <person name="Tian Y."/>
            <person name="Li H."/>
            <person name="Chen H."/>
            <person name="Guan W."/>
        </authorList>
    </citation>
    <scope>NUCLEOTIDE SEQUENCE [LARGE SCALE GENOMIC DNA]</scope>
    <source>
        <strain evidence="2 3">CICC 11043</strain>
    </source>
</reference>
<evidence type="ECO:0000313" key="3">
    <source>
        <dbReference type="Proteomes" id="UP001305002"/>
    </source>
</evidence>
<proteinExistence type="predicted"/>
<evidence type="ECO:0000313" key="2">
    <source>
        <dbReference type="EMBL" id="WOT36745.1"/>
    </source>
</evidence>
<sequence>MAELVAGEVHADGRPAEAGDGGRVCAGAAADVEAGASVAGAEQVAEGGVDTADVVAAAGR</sequence>
<dbReference type="Proteomes" id="UP001305002">
    <property type="component" value="Chromosome"/>
</dbReference>
<evidence type="ECO:0000256" key="1">
    <source>
        <dbReference type="SAM" id="MobiDB-lite"/>
    </source>
</evidence>
<gene>
    <name evidence="2" type="ORF">R5U08_22625</name>
</gene>
<keyword evidence="3" id="KW-1185">Reference proteome</keyword>
<dbReference type="EMBL" id="CP137524">
    <property type="protein sequence ID" value="WOT36745.1"/>
    <property type="molecule type" value="Genomic_DNA"/>
</dbReference>
<dbReference type="RefSeq" id="WP_317926579.1">
    <property type="nucleotide sequence ID" value="NZ_CP137524.1"/>
</dbReference>
<protein>
    <submittedName>
        <fullName evidence="2">Uncharacterized protein</fullName>
    </submittedName>
</protein>
<accession>A0ABZ0KFF7</accession>
<name>A0ABZ0KFF7_STRC4</name>
<reference evidence="2 3" key="1">
    <citation type="journal article" date="2021" name="J. Microbiol. Biotechnol.">
        <title>An Efficient Markerless Deletion System Suitable for the Industrial Strains of Streptomyces.</title>
        <authorList>
            <person name="Dong J."/>
            <person name="Wei J."/>
            <person name="Li H."/>
            <person name="Zhao S."/>
            <person name="Guan W."/>
        </authorList>
    </citation>
    <scope>NUCLEOTIDE SEQUENCE [LARGE SCALE GENOMIC DNA]</scope>
    <source>
        <strain evidence="2 3">CICC 11043</strain>
    </source>
</reference>
<feature type="region of interest" description="Disordered" evidence="1">
    <location>
        <begin position="1"/>
        <end position="22"/>
    </location>
</feature>
<organism evidence="2 3">
    <name type="scientific">Streptomyces coeruleorubidus</name>
    <dbReference type="NCBI Taxonomy" id="116188"/>
    <lineage>
        <taxon>Bacteria</taxon>
        <taxon>Bacillati</taxon>
        <taxon>Actinomycetota</taxon>
        <taxon>Actinomycetes</taxon>
        <taxon>Kitasatosporales</taxon>
        <taxon>Streptomycetaceae</taxon>
        <taxon>Streptomyces</taxon>
    </lineage>
</organism>